<gene>
    <name evidence="2" type="ORF">H4C80_20170</name>
</gene>
<evidence type="ECO:0000259" key="1">
    <source>
        <dbReference type="Pfam" id="PF21882"/>
    </source>
</evidence>
<sequence>MDRVSAFTDLCTPEGLYRYGSQAGGVAPTPVTAEWLNLVQEELCNFVTFFLPALRADDNTQLRQAAQKLVKDFAITATTLAGYGILDAYTKNQTDYLLSGKANNAITLGGYGIGDAYTKDQVNQFLAMKAAVASTLEGYGIGDAYTKSQIDAYLAAKQDRNTASFGTSASWVRDGSTGAMEQFGVFGMNSGPNEQTITFPVAFPTACRSVVLTNMEDAAAENNIIRIRRWDKSSVTIINSGGNTYTDYTWIAKGN</sequence>
<evidence type="ECO:0000313" key="2">
    <source>
        <dbReference type="EMBL" id="MBA6099423.1"/>
    </source>
</evidence>
<comment type="caution">
    <text evidence="2">The sequence shown here is derived from an EMBL/GenBank/DDBJ whole genome shotgun (WGS) entry which is preliminary data.</text>
</comment>
<protein>
    <submittedName>
        <fullName evidence="2">Phage tail protein</fullName>
    </submittedName>
</protein>
<dbReference type="RefSeq" id="WP_182390150.1">
    <property type="nucleotide sequence ID" value="NZ_JACGCX010000016.1"/>
</dbReference>
<dbReference type="Gene3D" id="2.60.40.3940">
    <property type="match status" value="1"/>
</dbReference>
<dbReference type="AlphaFoldDB" id="A0A7W2KJ15"/>
<name>A0A7W2KJ15_9PSED</name>
<reference evidence="2 3" key="1">
    <citation type="submission" date="2020-07" db="EMBL/GenBank/DDBJ databases">
        <title>Diversity of carbapenemase encoding genes among Pseudomonas putida group clinical isolates in a tertiary Brazilian hospital.</title>
        <authorList>
            <person name="Alberto-Lei F."/>
            <person name="Nodari C.S."/>
            <person name="Streling A.P."/>
            <person name="Paulino J.T."/>
            <person name="Bessa-Neto F.O."/>
            <person name="Cayo R."/>
            <person name="Gales A.C."/>
        </authorList>
    </citation>
    <scope>NUCLEOTIDE SEQUENCE [LARGE SCALE GENOMIC DNA]</scope>
    <source>
        <strain evidence="2 3">12815</strain>
    </source>
</reference>
<dbReference type="Proteomes" id="UP000545074">
    <property type="component" value="Unassembled WGS sequence"/>
</dbReference>
<feature type="domain" description="Putative tail fiber protein gp53-like C-terminal" evidence="1">
    <location>
        <begin position="176"/>
        <end position="255"/>
    </location>
</feature>
<accession>A0A7W2KJ15</accession>
<dbReference type="EMBL" id="JACGCX010000016">
    <property type="protein sequence ID" value="MBA6099423.1"/>
    <property type="molecule type" value="Genomic_DNA"/>
</dbReference>
<evidence type="ECO:0000313" key="3">
    <source>
        <dbReference type="Proteomes" id="UP000545074"/>
    </source>
</evidence>
<dbReference type="Pfam" id="PF21882">
    <property type="entry name" value="Gp53-like_C"/>
    <property type="match status" value="1"/>
</dbReference>
<organism evidence="2 3">
    <name type="scientific">Pseudomonas juntendi</name>
    <dbReference type="NCBI Taxonomy" id="2666183"/>
    <lineage>
        <taxon>Bacteria</taxon>
        <taxon>Pseudomonadati</taxon>
        <taxon>Pseudomonadota</taxon>
        <taxon>Gammaproteobacteria</taxon>
        <taxon>Pseudomonadales</taxon>
        <taxon>Pseudomonadaceae</taxon>
        <taxon>Pseudomonas</taxon>
    </lineage>
</organism>
<proteinExistence type="predicted"/>
<dbReference type="InterPro" id="IPR054075">
    <property type="entry name" value="Gp53-like_C"/>
</dbReference>